<reference evidence="2 3" key="1">
    <citation type="journal article" date="2020" name="ISME J.">
        <title>Uncovering the hidden diversity of litter-decomposition mechanisms in mushroom-forming fungi.</title>
        <authorList>
            <person name="Floudas D."/>
            <person name="Bentzer J."/>
            <person name="Ahren D."/>
            <person name="Johansson T."/>
            <person name="Persson P."/>
            <person name="Tunlid A."/>
        </authorList>
    </citation>
    <scope>NUCLEOTIDE SEQUENCE [LARGE SCALE GENOMIC DNA]</scope>
    <source>
        <strain evidence="2 3">CBS 661.87</strain>
    </source>
</reference>
<evidence type="ECO:0000313" key="3">
    <source>
        <dbReference type="Proteomes" id="UP000565441"/>
    </source>
</evidence>
<dbReference type="Proteomes" id="UP000565441">
    <property type="component" value="Unassembled WGS sequence"/>
</dbReference>
<accession>A0A8H5H7P9</accession>
<dbReference type="OrthoDB" id="1668230at2759"/>
<feature type="region of interest" description="Disordered" evidence="1">
    <location>
        <begin position="1"/>
        <end position="32"/>
    </location>
</feature>
<gene>
    <name evidence="2" type="ORF">D9615_007020</name>
</gene>
<feature type="compositionally biased region" description="Low complexity" evidence="1">
    <location>
        <begin position="355"/>
        <end position="371"/>
    </location>
</feature>
<sequence length="391" mass="42837">MADPPRRKNTVPEERRTGAHARASGQSSGVGLGTTGDVAHNVLITSMDLLEFVPVLGLASAARVLLDIWDALQLVDMSTRCMHASSPNLYLFILDARALPCYFFLPSSFSPAVYSGPHVPYEWAKRIPYPYGDEAARVPAPHGAVRRHSSLREEISEAGSTVAVELAAPIENLTESFAEVHRFLQKQLHWPFLKQYIKYDEILARIRAHPQADAHGRFATGRGHAADSGGDCEDVVLVVAPPPPMEMEKTVMAASPSRLRESQILPALKTLHESQNTVDAAKDSVDLRALMRTALQTSSDEEILEMLQIGREEMPEAIKMLQRVLERVAVGEVVAATTTMTEVKEKMKKQPQMRSGSTQTQGSSGSDGEVVEGWGTLTELGLAVQRPHFTL</sequence>
<dbReference type="AlphaFoldDB" id="A0A8H5H7P9"/>
<evidence type="ECO:0000313" key="2">
    <source>
        <dbReference type="EMBL" id="KAF5378466.1"/>
    </source>
</evidence>
<keyword evidence="3" id="KW-1185">Reference proteome</keyword>
<comment type="caution">
    <text evidence="2">The sequence shown here is derived from an EMBL/GenBank/DDBJ whole genome shotgun (WGS) entry which is preliminary data.</text>
</comment>
<feature type="region of interest" description="Disordered" evidence="1">
    <location>
        <begin position="344"/>
        <end position="371"/>
    </location>
</feature>
<protein>
    <submittedName>
        <fullName evidence="2">Uncharacterized protein</fullName>
    </submittedName>
</protein>
<organism evidence="2 3">
    <name type="scientific">Tricholomella constricta</name>
    <dbReference type="NCBI Taxonomy" id="117010"/>
    <lineage>
        <taxon>Eukaryota</taxon>
        <taxon>Fungi</taxon>
        <taxon>Dikarya</taxon>
        <taxon>Basidiomycota</taxon>
        <taxon>Agaricomycotina</taxon>
        <taxon>Agaricomycetes</taxon>
        <taxon>Agaricomycetidae</taxon>
        <taxon>Agaricales</taxon>
        <taxon>Tricholomatineae</taxon>
        <taxon>Lyophyllaceae</taxon>
        <taxon>Tricholomella</taxon>
    </lineage>
</organism>
<name>A0A8H5H7P9_9AGAR</name>
<feature type="compositionally biased region" description="Basic and acidic residues" evidence="1">
    <location>
        <begin position="1"/>
        <end position="17"/>
    </location>
</feature>
<proteinExistence type="predicted"/>
<dbReference type="EMBL" id="JAACJP010000019">
    <property type="protein sequence ID" value="KAF5378466.1"/>
    <property type="molecule type" value="Genomic_DNA"/>
</dbReference>
<evidence type="ECO:0000256" key="1">
    <source>
        <dbReference type="SAM" id="MobiDB-lite"/>
    </source>
</evidence>